<proteinExistence type="predicted"/>
<name>A0A0F9Z779_TRIHA</name>
<organism evidence="1 2">
    <name type="scientific">Trichoderma harzianum</name>
    <name type="common">Hypocrea lixii</name>
    <dbReference type="NCBI Taxonomy" id="5544"/>
    <lineage>
        <taxon>Eukaryota</taxon>
        <taxon>Fungi</taxon>
        <taxon>Dikarya</taxon>
        <taxon>Ascomycota</taxon>
        <taxon>Pezizomycotina</taxon>
        <taxon>Sordariomycetes</taxon>
        <taxon>Hypocreomycetidae</taxon>
        <taxon>Hypocreales</taxon>
        <taxon>Hypocreaceae</taxon>
        <taxon>Trichoderma</taxon>
    </lineage>
</organism>
<reference evidence="2" key="1">
    <citation type="journal article" date="2015" name="Genome Announc.">
        <title>Draft whole-genome sequence of the biocontrol agent Trichoderma harzianum T6776.</title>
        <authorList>
            <person name="Baroncelli R."/>
            <person name="Piaggeschi G."/>
            <person name="Fiorini L."/>
            <person name="Bertolini E."/>
            <person name="Zapparata A."/>
            <person name="Pe M.E."/>
            <person name="Sarrocco S."/>
            <person name="Vannacci G."/>
        </authorList>
    </citation>
    <scope>NUCLEOTIDE SEQUENCE [LARGE SCALE GENOMIC DNA]</scope>
    <source>
        <strain evidence="2">T6776</strain>
    </source>
</reference>
<sequence>MAEFVRSINANIPPLPLEFVIEESASNKPSNHCTYRNNVYLYSWAKWVLLNAVYHGDKLDQHREDTRRRFGGDAISYFTAIYCQHHPCRRGQAVVQAAQTAVLQTAADQATADQAPPTLIALNELIDNRVEQLIKQVIGLYLADLLKPLITQTVGVTMWAKSKFGNHVVSDFSAGGMAQTNYAGEKHAWEKAMERSEGRISWTARDSYGTGYEDDSNVSFVIVKCFDYGR</sequence>
<evidence type="ECO:0000313" key="1">
    <source>
        <dbReference type="EMBL" id="KKO96476.1"/>
    </source>
</evidence>
<dbReference type="AlphaFoldDB" id="A0A0F9Z779"/>
<dbReference type="EMBL" id="JOKZ01000950">
    <property type="protein sequence ID" value="KKO96476.1"/>
    <property type="molecule type" value="Genomic_DNA"/>
</dbReference>
<gene>
    <name evidence="1" type="ORF">THAR02_11423</name>
</gene>
<comment type="caution">
    <text evidence="1">The sequence shown here is derived from an EMBL/GenBank/DDBJ whole genome shotgun (WGS) entry which is preliminary data.</text>
</comment>
<dbReference type="Proteomes" id="UP000034112">
    <property type="component" value="Unassembled WGS sequence"/>
</dbReference>
<accession>A0A0F9Z779</accession>
<protein>
    <submittedName>
        <fullName evidence="1">Uncharacterized protein</fullName>
    </submittedName>
</protein>
<evidence type="ECO:0000313" key="2">
    <source>
        <dbReference type="Proteomes" id="UP000034112"/>
    </source>
</evidence>